<name>A0ACC3S4M6_9PEZI</name>
<organism evidence="1 2">
    <name type="scientific">Zalaria obscura</name>
    <dbReference type="NCBI Taxonomy" id="2024903"/>
    <lineage>
        <taxon>Eukaryota</taxon>
        <taxon>Fungi</taxon>
        <taxon>Dikarya</taxon>
        <taxon>Ascomycota</taxon>
        <taxon>Pezizomycotina</taxon>
        <taxon>Dothideomycetes</taxon>
        <taxon>Dothideomycetidae</taxon>
        <taxon>Dothideales</taxon>
        <taxon>Zalariaceae</taxon>
        <taxon>Zalaria</taxon>
    </lineage>
</organism>
<evidence type="ECO:0000313" key="2">
    <source>
        <dbReference type="Proteomes" id="UP001320706"/>
    </source>
</evidence>
<dbReference type="EC" id="2.3.2.26" evidence="1"/>
<sequence length="396" mass="43987">MVSARLVKLLAKVKKSSRKACVSISLAKKGLMQVAYGKSGSSCWSETSLIQIMVSASRFRPKTQGYSQRVGMFLYDDDSHTCYFNPNAFETSDQYYLVGALLGLAIYNSTILDVALPPFAYRKLLAATPTPTTTSPVPTVSTRGHMTYTLKDLAEYRPTLAAGLQQMLDYDGDVETTYCRDFVASVERYGTVTDVPLCPGGAKKPVTNANRHEFVELYVRYLLDTAVARQFEPFKRGFFTVCAGNALSLFRAEEIELLVRGSDEALDIDSLRAVAVYENWRSANPPHNLIPSPADTVPVIQWFWDFFGSADPQDQRKLLSFITGSDRIPAVGATNLILRIQAGGDGTGRAGDNDNERFPVARTCFNMLVLWPYSSRQQLQEKLWRAVLESEGFGLK</sequence>
<protein>
    <submittedName>
        <fullName evidence="1">E3 ubiquitin-protein ligase</fullName>
        <ecNumber evidence="1">2.3.2.26</ecNumber>
    </submittedName>
</protein>
<proteinExistence type="predicted"/>
<comment type="caution">
    <text evidence="1">The sequence shown here is derived from an EMBL/GenBank/DDBJ whole genome shotgun (WGS) entry which is preliminary data.</text>
</comment>
<keyword evidence="2" id="KW-1185">Reference proteome</keyword>
<dbReference type="Proteomes" id="UP001320706">
    <property type="component" value="Unassembled WGS sequence"/>
</dbReference>
<accession>A0ACC3S4M6</accession>
<reference evidence="1" key="1">
    <citation type="submission" date="2024-02" db="EMBL/GenBank/DDBJ databases">
        <title>Metagenome Assembled Genome of Zalaria obscura JY119.</title>
        <authorList>
            <person name="Vighnesh L."/>
            <person name="Jagadeeshwari U."/>
            <person name="Venkata Ramana C."/>
            <person name="Sasikala C."/>
        </authorList>
    </citation>
    <scope>NUCLEOTIDE SEQUENCE</scope>
    <source>
        <strain evidence="1">JY119</strain>
    </source>
</reference>
<dbReference type="EMBL" id="JAMKPW020000042">
    <property type="protein sequence ID" value="KAK8195891.1"/>
    <property type="molecule type" value="Genomic_DNA"/>
</dbReference>
<keyword evidence="1" id="KW-0808">Transferase</keyword>
<keyword evidence="1" id="KW-0012">Acyltransferase</keyword>
<gene>
    <name evidence="1" type="primary">HUL4</name>
    <name evidence="1" type="ORF">M8818_007042</name>
</gene>
<evidence type="ECO:0000313" key="1">
    <source>
        <dbReference type="EMBL" id="KAK8195891.1"/>
    </source>
</evidence>